<sequence>MDNESILETFPEQEGNQELPTNNNKLMELALTHYNNIVNRTDSKDLKIDVKPQSSNSHKVNHKSQIVFSNSELTAILASINNTETLLVSIYCSPSKNIENNLNLLRNILIENDNRPTIILGDFNAKSRVWGQRDLDERGSKLLSFCHQLDLNIENQPDTLPSFSSSRGNSWIDLLITRNLNAEVQMEILDEVTNSDHNLLNFSCSFRNSPTPSFNKIHINALSWLSLKANLHKIISKNLNFEHLNTIDLNEFIRNLQTRIKDVASKKCIINQNPDNNNQRRKKKNAIWWTRELEIKRRHLISSIEESYKVILDFHFPWSDNNSTSTISSNEPSISTTQDFSQLTCGEVE</sequence>
<feature type="non-terminal residue" evidence="3">
    <location>
        <position position="349"/>
    </location>
</feature>
<proteinExistence type="predicted"/>
<feature type="compositionally biased region" description="Low complexity" evidence="1">
    <location>
        <begin position="325"/>
        <end position="337"/>
    </location>
</feature>
<dbReference type="EMBL" id="BPLR01015111">
    <property type="protein sequence ID" value="GIY73629.1"/>
    <property type="molecule type" value="Genomic_DNA"/>
</dbReference>
<comment type="caution">
    <text evidence="3">The sequence shown here is derived from an EMBL/GenBank/DDBJ whole genome shotgun (WGS) entry which is preliminary data.</text>
</comment>
<dbReference type="Pfam" id="PF14529">
    <property type="entry name" value="Exo_endo_phos_2"/>
    <property type="match status" value="1"/>
</dbReference>
<accession>A0AAV4VUM1</accession>
<evidence type="ECO:0000256" key="1">
    <source>
        <dbReference type="SAM" id="MobiDB-lite"/>
    </source>
</evidence>
<feature type="domain" description="Endonuclease/exonuclease/phosphatase" evidence="2">
    <location>
        <begin position="86"/>
        <end position="199"/>
    </location>
</feature>
<dbReference type="InterPro" id="IPR005135">
    <property type="entry name" value="Endo/exonuclease/phosphatase"/>
</dbReference>
<dbReference type="GO" id="GO:0003824">
    <property type="term" value="F:catalytic activity"/>
    <property type="evidence" value="ECO:0007669"/>
    <property type="project" value="InterPro"/>
</dbReference>
<protein>
    <recommendedName>
        <fullName evidence="2">Endonuclease/exonuclease/phosphatase domain-containing protein</fullName>
    </recommendedName>
</protein>
<dbReference type="AlphaFoldDB" id="A0AAV4VUM1"/>
<dbReference type="Proteomes" id="UP001054945">
    <property type="component" value="Unassembled WGS sequence"/>
</dbReference>
<feature type="region of interest" description="Disordered" evidence="1">
    <location>
        <begin position="1"/>
        <end position="20"/>
    </location>
</feature>
<evidence type="ECO:0000313" key="3">
    <source>
        <dbReference type="EMBL" id="GIY73629.1"/>
    </source>
</evidence>
<gene>
    <name evidence="3" type="primary">AVEN_102874_1</name>
    <name evidence="3" type="ORF">CEXT_430541</name>
</gene>
<dbReference type="PANTHER" id="PTHR33273">
    <property type="entry name" value="DOMAIN-CONTAINING PROTEIN, PUTATIVE-RELATED"/>
    <property type="match status" value="1"/>
</dbReference>
<evidence type="ECO:0000313" key="4">
    <source>
        <dbReference type="Proteomes" id="UP001054945"/>
    </source>
</evidence>
<dbReference type="Gene3D" id="3.60.10.10">
    <property type="entry name" value="Endonuclease/exonuclease/phosphatase"/>
    <property type="match status" value="1"/>
</dbReference>
<name>A0AAV4VUM1_CAEEX</name>
<evidence type="ECO:0000259" key="2">
    <source>
        <dbReference type="Pfam" id="PF14529"/>
    </source>
</evidence>
<feature type="compositionally biased region" description="Polar residues" evidence="1">
    <location>
        <begin position="338"/>
        <end position="349"/>
    </location>
</feature>
<organism evidence="3 4">
    <name type="scientific">Caerostris extrusa</name>
    <name type="common">Bark spider</name>
    <name type="synonym">Caerostris bankana</name>
    <dbReference type="NCBI Taxonomy" id="172846"/>
    <lineage>
        <taxon>Eukaryota</taxon>
        <taxon>Metazoa</taxon>
        <taxon>Ecdysozoa</taxon>
        <taxon>Arthropoda</taxon>
        <taxon>Chelicerata</taxon>
        <taxon>Arachnida</taxon>
        <taxon>Araneae</taxon>
        <taxon>Araneomorphae</taxon>
        <taxon>Entelegynae</taxon>
        <taxon>Araneoidea</taxon>
        <taxon>Araneidae</taxon>
        <taxon>Caerostris</taxon>
    </lineage>
</organism>
<dbReference type="PANTHER" id="PTHR33273:SF2">
    <property type="entry name" value="ENDONUCLEASE_EXONUCLEASE_PHOSPHATASE DOMAIN-CONTAINING PROTEIN"/>
    <property type="match status" value="1"/>
</dbReference>
<dbReference type="SUPFAM" id="SSF56219">
    <property type="entry name" value="DNase I-like"/>
    <property type="match status" value="1"/>
</dbReference>
<keyword evidence="4" id="KW-1185">Reference proteome</keyword>
<feature type="region of interest" description="Disordered" evidence="1">
    <location>
        <begin position="325"/>
        <end position="349"/>
    </location>
</feature>
<reference evidence="3 4" key="1">
    <citation type="submission" date="2021-06" db="EMBL/GenBank/DDBJ databases">
        <title>Caerostris extrusa draft genome.</title>
        <authorList>
            <person name="Kono N."/>
            <person name="Arakawa K."/>
        </authorList>
    </citation>
    <scope>NUCLEOTIDE SEQUENCE [LARGE SCALE GENOMIC DNA]</scope>
</reference>
<dbReference type="InterPro" id="IPR036691">
    <property type="entry name" value="Endo/exonu/phosph_ase_sf"/>
</dbReference>